<dbReference type="Pfam" id="PF00067">
    <property type="entry name" value="p450"/>
    <property type="match status" value="1"/>
</dbReference>
<keyword evidence="7" id="KW-0349">Heme</keyword>
<keyword evidence="8" id="KW-1133">Transmembrane helix</keyword>
<evidence type="ECO:0000256" key="7">
    <source>
        <dbReference type="PIRSR" id="PIRSR602401-1"/>
    </source>
</evidence>
<evidence type="ECO:0000313" key="10">
    <source>
        <dbReference type="Proteomes" id="UP000266188"/>
    </source>
</evidence>
<dbReference type="Proteomes" id="UP000266188">
    <property type="component" value="Unassembled WGS sequence"/>
</dbReference>
<dbReference type="GO" id="GO:0020037">
    <property type="term" value="F:heme binding"/>
    <property type="evidence" value="ECO:0007669"/>
    <property type="project" value="InterPro"/>
</dbReference>
<dbReference type="PRINTS" id="PR00385">
    <property type="entry name" value="P450"/>
</dbReference>
<organism evidence="9 10">
    <name type="scientific">Aspergillus sclerotialis</name>
    <dbReference type="NCBI Taxonomy" id="2070753"/>
    <lineage>
        <taxon>Eukaryota</taxon>
        <taxon>Fungi</taxon>
        <taxon>Dikarya</taxon>
        <taxon>Ascomycota</taxon>
        <taxon>Pezizomycotina</taxon>
        <taxon>Eurotiomycetes</taxon>
        <taxon>Eurotiomycetidae</taxon>
        <taxon>Eurotiales</taxon>
        <taxon>Aspergillaceae</taxon>
        <taxon>Aspergillus</taxon>
        <taxon>Aspergillus subgen. Polypaecilum</taxon>
    </lineage>
</organism>
<keyword evidence="8" id="KW-0812">Transmembrane</keyword>
<keyword evidence="6" id="KW-0503">Monooxygenase</keyword>
<dbReference type="GO" id="GO:0005506">
    <property type="term" value="F:iron ion binding"/>
    <property type="evidence" value="ECO:0007669"/>
    <property type="project" value="InterPro"/>
</dbReference>
<dbReference type="AlphaFoldDB" id="A0A3A2ZQL4"/>
<comment type="caution">
    <text evidence="9">The sequence shown here is derived from an EMBL/GenBank/DDBJ whole genome shotgun (WGS) entry which is preliminary data.</text>
</comment>
<dbReference type="PANTHER" id="PTHR46300:SF2">
    <property type="entry name" value="CYTOCHROME P450 MONOOXYGENASE ALNH-RELATED"/>
    <property type="match status" value="1"/>
</dbReference>
<evidence type="ECO:0000256" key="2">
    <source>
        <dbReference type="ARBA" id="ARBA00010617"/>
    </source>
</evidence>
<feature type="transmembrane region" description="Helical" evidence="8">
    <location>
        <begin position="12"/>
        <end position="37"/>
    </location>
</feature>
<dbReference type="GO" id="GO:0016705">
    <property type="term" value="F:oxidoreductase activity, acting on paired donors, with incorporation or reduction of molecular oxygen"/>
    <property type="evidence" value="ECO:0007669"/>
    <property type="project" value="InterPro"/>
</dbReference>
<keyword evidence="3 7" id="KW-0479">Metal-binding</keyword>
<dbReference type="EMBL" id="MVGC01000061">
    <property type="protein sequence ID" value="RJE25000.1"/>
    <property type="molecule type" value="Genomic_DNA"/>
</dbReference>
<keyword evidence="8" id="KW-0472">Membrane</keyword>
<dbReference type="OrthoDB" id="1103324at2759"/>
<protein>
    <submittedName>
        <fullName evidence="9">Cytochrome P450</fullName>
    </submittedName>
</protein>
<evidence type="ECO:0000256" key="6">
    <source>
        <dbReference type="ARBA" id="ARBA00023033"/>
    </source>
</evidence>
<evidence type="ECO:0000313" key="9">
    <source>
        <dbReference type="EMBL" id="RJE25000.1"/>
    </source>
</evidence>
<dbReference type="SUPFAM" id="SSF48264">
    <property type="entry name" value="Cytochrome P450"/>
    <property type="match status" value="1"/>
</dbReference>
<dbReference type="InterPro" id="IPR036396">
    <property type="entry name" value="Cyt_P450_sf"/>
</dbReference>
<evidence type="ECO:0000256" key="8">
    <source>
        <dbReference type="SAM" id="Phobius"/>
    </source>
</evidence>
<keyword evidence="4" id="KW-0560">Oxidoreductase</keyword>
<dbReference type="InterPro" id="IPR050364">
    <property type="entry name" value="Cytochrome_P450_fung"/>
</dbReference>
<dbReference type="InterPro" id="IPR002401">
    <property type="entry name" value="Cyt_P450_E_grp-I"/>
</dbReference>
<evidence type="ECO:0000256" key="5">
    <source>
        <dbReference type="ARBA" id="ARBA00023004"/>
    </source>
</evidence>
<comment type="cofactor">
    <cofactor evidence="1 7">
        <name>heme</name>
        <dbReference type="ChEBI" id="CHEBI:30413"/>
    </cofactor>
</comment>
<reference evidence="10" key="1">
    <citation type="submission" date="2017-02" db="EMBL/GenBank/DDBJ databases">
        <authorList>
            <person name="Tafer H."/>
            <person name="Lopandic K."/>
        </authorList>
    </citation>
    <scope>NUCLEOTIDE SEQUENCE [LARGE SCALE GENOMIC DNA]</scope>
    <source>
        <strain evidence="10">CBS 366.77</strain>
    </source>
</reference>
<evidence type="ECO:0000256" key="3">
    <source>
        <dbReference type="ARBA" id="ARBA00022723"/>
    </source>
</evidence>
<sequence length="526" mass="58665">MGILAGFGESWLNFQVAASLLAGLVVAAVLTIAPYAFASSRPKGFPPGPPTKPFLGNLHLIPASKSFTVFTKWAKSYGSIIGLKFGPANVVVLNNYKDVQELLEKRGSIYSSRPPNYIANTLICPNDTHILFAPYAAGWKALRKAVQALFVPREISNTLPIQNAEATQTAYDLLCDPSGYYEHIQRYTTAVILASVFGQRGEKFHSAKVQALYDVQNRFTALLEPGATPPVDALPFLKYLPEFAAPWKVAAKNIRRDQHSLYFRLLTETKQRMEQGKSTGCFMEKLIENQHKSGLDDEHIAYLGGILMEAGSDTTSSTLLSFLLGVMQDQNVLRQAQDDVDRCCGTDRSPGPDDLGSLPYIEACMLETLRWRPVAAGGIPHMLTQTDTWAIHHDESEYSEPQKFNPNRWLDNKYGTIDNDTARYESEQRKLTYSWGNGRRICSGQKLAENSLRLVIAKMVWAFDIDIQPGKSAEVDDSPLTAYQGGFLIAPNKFPVRLRPRSNKHADVVKKEFGDMRPFFDKFQAL</sequence>
<feature type="binding site" description="axial binding residue" evidence="7">
    <location>
        <position position="442"/>
    </location>
    <ligand>
        <name>heme</name>
        <dbReference type="ChEBI" id="CHEBI:30413"/>
    </ligand>
    <ligandPart>
        <name>Fe</name>
        <dbReference type="ChEBI" id="CHEBI:18248"/>
    </ligandPart>
</feature>
<comment type="similarity">
    <text evidence="2">Belongs to the cytochrome P450 family.</text>
</comment>
<proteinExistence type="inferred from homology"/>
<dbReference type="PANTHER" id="PTHR46300">
    <property type="entry name" value="P450, PUTATIVE (EUROFUNG)-RELATED-RELATED"/>
    <property type="match status" value="1"/>
</dbReference>
<dbReference type="STRING" id="2070753.A0A3A2ZQL4"/>
<name>A0A3A2ZQL4_9EURO</name>
<gene>
    <name evidence="9" type="ORF">PHISCL_02651</name>
</gene>
<accession>A0A3A2ZQL4</accession>
<evidence type="ECO:0000256" key="1">
    <source>
        <dbReference type="ARBA" id="ARBA00001971"/>
    </source>
</evidence>
<keyword evidence="5 7" id="KW-0408">Iron</keyword>
<evidence type="ECO:0000256" key="4">
    <source>
        <dbReference type="ARBA" id="ARBA00023002"/>
    </source>
</evidence>
<dbReference type="PRINTS" id="PR00463">
    <property type="entry name" value="EP450I"/>
</dbReference>
<keyword evidence="10" id="KW-1185">Reference proteome</keyword>
<dbReference type="InterPro" id="IPR001128">
    <property type="entry name" value="Cyt_P450"/>
</dbReference>
<dbReference type="Gene3D" id="1.10.630.10">
    <property type="entry name" value="Cytochrome P450"/>
    <property type="match status" value="1"/>
</dbReference>
<dbReference type="CDD" id="cd11065">
    <property type="entry name" value="CYP64-like"/>
    <property type="match status" value="1"/>
</dbReference>
<dbReference type="GO" id="GO:0004497">
    <property type="term" value="F:monooxygenase activity"/>
    <property type="evidence" value="ECO:0007669"/>
    <property type="project" value="UniProtKB-KW"/>
</dbReference>